<dbReference type="HOGENOM" id="CLU_026423_0_0_6"/>
<sequence length="533" mass="59316">MSTLQNLIVACQADDAQLQQQAQRHTENWQPWLAPITDASPTGEDPGYDDDFLRIREEVNKLSGIDTGLICTLAEKLLTTTAKDIRIATYYCWARLHQDGENGFAEGLELLAGLLQRYGTQLHPQRERSRKPALEWLAGSRVLDSLSLWPEVVRDDALRTAGALLLIRDSLETEPEASRPELNALYSALESRLMKAGGVDAVVPQNAANKAQLQAPSHITKPDAPLLSRITSGQDLLAQARTLTAYLREQPNGWLAAHRLMKSLRHDTLHSIPAPDAQGKTRIEPPRADQRAMLKRLYLQQSWLEILEQADSTFSRGANHLWLDLQWYIHQALVKSGQDISADIITADLKGLLRRLTGLETLAFNDGTPFADEVTLNWINQSVLDDMPGWCDEPVSAVSETDNGILALEPEALEKADTDGLDATLHWLQTRPGTDATKDKWLLRLLMARVAEQKGKNELALHLLEELDSAAQSITLTQWTPALLFEVKSRRLRLLRMKASRSESDKARLQPEMDLLMSGLIALDPASSVVLCG</sequence>
<keyword evidence="2" id="KW-0614">Plasmid</keyword>
<evidence type="ECO:0000313" key="2">
    <source>
        <dbReference type="EMBL" id="BAK14017.1"/>
    </source>
</evidence>
<evidence type="ECO:0000313" key="3">
    <source>
        <dbReference type="Proteomes" id="UP000006690"/>
    </source>
</evidence>
<dbReference type="AlphaFoldDB" id="A0A0H3L3S1"/>
<feature type="domain" description="ImpA N-terminal" evidence="1">
    <location>
        <begin position="33"/>
        <end position="138"/>
    </location>
</feature>
<dbReference type="Pfam" id="PF06812">
    <property type="entry name" value="ImpA_N"/>
    <property type="match status" value="1"/>
</dbReference>
<name>A0A0H3L3S1_PANAA</name>
<reference evidence="3" key="1">
    <citation type="journal article" date="2012" name="Appl. Microbiol. Biotechnol.">
        <title>The complete genome sequence of Pantoea ananatis AJ13355, an organism with great biotechnological potential.</title>
        <authorList>
            <person name="Hara Y."/>
            <person name="Kadotani N."/>
            <person name="Izui H."/>
            <person name="Katashkina J.I."/>
            <person name="Kuvaeva T.M."/>
            <person name="Andreeva I.G."/>
            <person name="Golubeva L.I."/>
            <person name="Malko D.B."/>
            <person name="Makeev V.J."/>
            <person name="Mashko S.V."/>
            <person name="Kozlov Y.I."/>
        </authorList>
    </citation>
    <scope>NUCLEOTIDE SEQUENCE [LARGE SCALE GENOMIC DNA]</scope>
    <source>
        <strain evidence="3">AJ13355</strain>
        <plasmid evidence="3">Plasmid pEA320</plasmid>
    </source>
</reference>
<dbReference type="PANTHER" id="PTHR37024">
    <property type="entry name" value="TYPE VI SECRETION SYSTEM DUF2094 AND IMPA-RELATED DOMAIN PROTEIN"/>
    <property type="match status" value="1"/>
</dbReference>
<dbReference type="KEGG" id="paj:PAJ_p0150"/>
<proteinExistence type="predicted"/>
<dbReference type="Pfam" id="PF16989">
    <property type="entry name" value="T6SS_VasJ"/>
    <property type="match status" value="1"/>
</dbReference>
<dbReference type="Proteomes" id="UP000006690">
    <property type="component" value="Plasmid pEA320"/>
</dbReference>
<dbReference type="InterPro" id="IPR017739">
    <property type="entry name" value="T6SS-assoc_VCA0119"/>
</dbReference>
<dbReference type="NCBIfam" id="TIGR03362">
    <property type="entry name" value="VI_chp_7"/>
    <property type="match status" value="1"/>
</dbReference>
<protein>
    <recommendedName>
        <fullName evidence="1">ImpA N-terminal domain-containing protein</fullName>
    </recommendedName>
</protein>
<dbReference type="RefSeq" id="WP_014598253.1">
    <property type="nucleotide sequence ID" value="NC_017533.1"/>
</dbReference>
<organism evidence="2 3">
    <name type="scientific">Pantoea ananatis (strain AJ13355)</name>
    <dbReference type="NCBI Taxonomy" id="932677"/>
    <lineage>
        <taxon>Bacteria</taxon>
        <taxon>Pseudomonadati</taxon>
        <taxon>Pseudomonadota</taxon>
        <taxon>Gammaproteobacteria</taxon>
        <taxon>Enterobacterales</taxon>
        <taxon>Erwiniaceae</taxon>
        <taxon>Pantoea</taxon>
    </lineage>
</organism>
<dbReference type="eggNOG" id="COG3515">
    <property type="taxonomic scope" value="Bacteria"/>
</dbReference>
<geneLocation type="plasmid" evidence="2 3">
    <name>pEA320</name>
</geneLocation>
<dbReference type="PATRIC" id="fig|932677.3.peg.4538"/>
<dbReference type="PANTHER" id="PTHR37024:SF5">
    <property type="entry name" value="IMPA N-TERMINAL DOMAIN-CONTAINING PROTEIN"/>
    <property type="match status" value="1"/>
</dbReference>
<dbReference type="EMBL" id="AP012033">
    <property type="protein sequence ID" value="BAK14017.1"/>
    <property type="molecule type" value="Genomic_DNA"/>
</dbReference>
<evidence type="ECO:0000259" key="1">
    <source>
        <dbReference type="Pfam" id="PF06812"/>
    </source>
</evidence>
<gene>
    <name evidence="2" type="ORF">PAJ_p0150</name>
</gene>
<dbReference type="OrthoDB" id="1522895at2"/>
<dbReference type="InterPro" id="IPR010657">
    <property type="entry name" value="ImpA_N"/>
</dbReference>
<accession>A0A0H3L3S1</accession>